<feature type="compositionally biased region" description="Low complexity" evidence="1">
    <location>
        <begin position="1462"/>
        <end position="1473"/>
    </location>
</feature>
<dbReference type="InterPro" id="IPR028889">
    <property type="entry name" value="USP"/>
</dbReference>
<feature type="region of interest" description="Disordered" evidence="1">
    <location>
        <begin position="631"/>
        <end position="744"/>
    </location>
</feature>
<evidence type="ECO:0000259" key="2">
    <source>
        <dbReference type="PROSITE" id="PS50235"/>
    </source>
</evidence>
<keyword evidence="4" id="KW-1185">Reference proteome</keyword>
<sequence>MNRFRGTNIDILRANHPFLRDQPAPDGQGQPLLDSVGPPFTPPPRVYDEFLTAMQRRDPPDLTPMGMKNLGNQCYRNAVLTMLINSDVFIAYARWHLDNESQYSIMAAFRGSRVLRTLVQMASINESRESLDAKQAELDGKVADFWRAAAFPQDPTDMSHKMTWPPQGPWGALEDVDNYAQEDAGLFLIWLLGTIDGQLAHHHNSKDMRTSKKTSAQQDFDWLTMEVIYHNDGTVKNHKKYKHLRAVVIPEALDVSPWLNHHQFGLGSKVSYRLAGVVSHRGETMDAGHYQSYVRGGQARGKWFRLNDDIVTPLASTSVFDDSNATDPNDPRFARRFTPVNLIYERDTANEVIVSGYHTINVNEGEAEDVRPKRWTGPDMVDTVADPSMPAPVGPVGPVRALSPSSPLSSPLSSPPLSSSSSSSLSSSSPSDPDFAYFNVAGPSSDQGMPGASVDVTIKIGDDIEMQFPRCYIDSLDRKKKRKIEIEAKVSATKSELKKVTASDNVKEVHLDLMDAWFEAELEKRERAKEQGMSALEARGKGKNDDDVEKYVDKKLKTWDRKRKRTPWPSRWIADSDSDDEGAAPTRKQPQRQLHQKWTLLPWDRCPLKDAFSIRTFNPLAAGSLPYHPGEAFENLQPAPTNNHQMPPKRAIGADDGGAGRPSKKPKTAPANKARLRIAKQNRDKSKATSKTSNSAKTDRRQKEKRDKKSKANASAVEKQDSNPSQGEASAEKPSKLKVDTKKANEEQLQQLAPNSVGPPFTPLLTVSNDVQKLVRKNRQQGGSKPAGISNKSGNHCYRNAVLTMLLNSKPFVAYVSSTKDNEPDLPDSESRGQLLLRGLRHMAAAVDRGESELQNRLDKTVKHFWKATCFPKETGNNQAQSQVSLRPWADVRKDKDSVAKYPDSHEEDAAEFLGWMLETIDQQLQHYQSVNGSENAGRSSEQRSFDWLVSMSKAGRVICSKCSWRVQRRIQIPREPLWFLALPESSSARDTKSASTFTTLVDLIQDDMQATLSGARCPRCNRKDADLERYDDIKQAPEILFICIARYKVREVRGKNGEDSSFTGVKDLDVVEIPEDLELSDFLNRHDYGTKSVVEYRLSGMISHSGQSATSGHYHSFVRGGRAREQWYRINDNRVETCVLEDFNDSKANGMNSSKFKTRFTPYILMYEINPRKSKTTPGRAAQNVGKDEDKDERPTTWTGGHPREQTPGMAVPAPQSVVHTVPSPRPEPTITTVGQQSTVPSEVTYLPGLESEADYPQARLDITVELGDKDDNRIKIEIPPRFITHFNRNKPRTEISIKATLTAPKARPNSEQTASLVGAEFAEFDLVDRLLKEEIEQYCQTEAFNEAKKEWQSQGLQGNEFRKARSEFWDSWRKKWPIPDWTSAWKALDVPAGADVTDEADASAQHNTPRNSDASSDTIVIDVDNYEGMVSQPSGPAKTQHAKVPSQSTAAGSAINPLQKTAAVTKSASKASSEKPAHRRTNTNRSVNLRPQRAMAQRERQRKGRPVPLPGRLASNRPTPNQLA</sequence>
<dbReference type="PANTHER" id="PTHR24006">
    <property type="entry name" value="UBIQUITIN CARBOXYL-TERMINAL HYDROLASE"/>
    <property type="match status" value="1"/>
</dbReference>
<dbReference type="InterPro" id="IPR038765">
    <property type="entry name" value="Papain-like_cys_pep_sf"/>
</dbReference>
<feature type="region of interest" description="Disordered" evidence="1">
    <location>
        <begin position="368"/>
        <end position="429"/>
    </location>
</feature>
<feature type="compositionally biased region" description="Basic and acidic residues" evidence="1">
    <location>
        <begin position="730"/>
        <end position="744"/>
    </location>
</feature>
<accession>A0ABR0K9B5</accession>
<dbReference type="CDD" id="cd02257">
    <property type="entry name" value="Peptidase_C19"/>
    <property type="match status" value="2"/>
</dbReference>
<dbReference type="Proteomes" id="UP001345013">
    <property type="component" value="Unassembled WGS sequence"/>
</dbReference>
<name>A0ABR0K9B5_9EURO</name>
<feature type="compositionally biased region" description="Basic and acidic residues" evidence="1">
    <location>
        <begin position="1187"/>
        <end position="1196"/>
    </location>
</feature>
<feature type="domain" description="USP" evidence="2">
    <location>
        <begin position="65"/>
        <end position="347"/>
    </location>
</feature>
<feature type="region of interest" description="Disordered" evidence="1">
    <location>
        <begin position="1399"/>
        <end position="1526"/>
    </location>
</feature>
<feature type="region of interest" description="Disordered" evidence="1">
    <location>
        <begin position="15"/>
        <end position="38"/>
    </location>
</feature>
<dbReference type="Gene3D" id="3.90.70.10">
    <property type="entry name" value="Cysteine proteinases"/>
    <property type="match status" value="3"/>
</dbReference>
<evidence type="ECO:0000313" key="4">
    <source>
        <dbReference type="Proteomes" id="UP001345013"/>
    </source>
</evidence>
<proteinExistence type="predicted"/>
<dbReference type="SUPFAM" id="SSF54001">
    <property type="entry name" value="Cysteine proteinases"/>
    <property type="match status" value="2"/>
</dbReference>
<dbReference type="InterPro" id="IPR050164">
    <property type="entry name" value="Peptidase_C19"/>
</dbReference>
<evidence type="ECO:0000256" key="1">
    <source>
        <dbReference type="SAM" id="MobiDB-lite"/>
    </source>
</evidence>
<feature type="compositionally biased region" description="Basic and acidic residues" evidence="1">
    <location>
        <begin position="697"/>
        <end position="707"/>
    </location>
</feature>
<dbReference type="PROSITE" id="PS50235">
    <property type="entry name" value="USP_3"/>
    <property type="match status" value="2"/>
</dbReference>
<dbReference type="InterPro" id="IPR018200">
    <property type="entry name" value="USP_CS"/>
</dbReference>
<gene>
    <name evidence="3" type="ORF">LTR24_005504</name>
</gene>
<feature type="domain" description="USP" evidence="2">
    <location>
        <begin position="787"/>
        <end position="1171"/>
    </location>
</feature>
<dbReference type="PROSITE" id="PS00973">
    <property type="entry name" value="USP_2"/>
    <property type="match status" value="2"/>
</dbReference>
<organism evidence="3 4">
    <name type="scientific">Lithohypha guttulata</name>
    <dbReference type="NCBI Taxonomy" id="1690604"/>
    <lineage>
        <taxon>Eukaryota</taxon>
        <taxon>Fungi</taxon>
        <taxon>Dikarya</taxon>
        <taxon>Ascomycota</taxon>
        <taxon>Pezizomycotina</taxon>
        <taxon>Eurotiomycetes</taxon>
        <taxon>Chaetothyriomycetidae</taxon>
        <taxon>Chaetothyriales</taxon>
        <taxon>Trichomeriaceae</taxon>
        <taxon>Lithohypha</taxon>
    </lineage>
</organism>
<protein>
    <recommendedName>
        <fullName evidence="2">USP domain-containing protein</fullName>
    </recommendedName>
</protein>
<feature type="compositionally biased region" description="Polar residues" evidence="1">
    <location>
        <begin position="1406"/>
        <end position="1420"/>
    </location>
</feature>
<feature type="region of interest" description="Disordered" evidence="1">
    <location>
        <begin position="1173"/>
        <end position="1212"/>
    </location>
</feature>
<feature type="compositionally biased region" description="Polar residues" evidence="1">
    <location>
        <begin position="1447"/>
        <end position="1461"/>
    </location>
</feature>
<reference evidence="3 4" key="1">
    <citation type="submission" date="2023-08" db="EMBL/GenBank/DDBJ databases">
        <title>Black Yeasts Isolated from many extreme environments.</title>
        <authorList>
            <person name="Coleine C."/>
            <person name="Stajich J.E."/>
            <person name="Selbmann L."/>
        </authorList>
    </citation>
    <scope>NUCLEOTIDE SEQUENCE [LARGE SCALE GENOMIC DNA]</scope>
    <source>
        <strain evidence="3 4">CCFEE 5885</strain>
    </source>
</reference>
<comment type="caution">
    <text evidence="3">The sequence shown here is derived from an EMBL/GenBank/DDBJ whole genome shotgun (WGS) entry which is preliminary data.</text>
</comment>
<dbReference type="InterPro" id="IPR001394">
    <property type="entry name" value="Peptidase_C19_UCH"/>
</dbReference>
<evidence type="ECO:0000313" key="3">
    <source>
        <dbReference type="EMBL" id="KAK5092162.1"/>
    </source>
</evidence>
<feature type="region of interest" description="Disordered" evidence="1">
    <location>
        <begin position="569"/>
        <end position="593"/>
    </location>
</feature>
<feature type="compositionally biased region" description="Low complexity" evidence="1">
    <location>
        <begin position="396"/>
        <end position="429"/>
    </location>
</feature>
<dbReference type="EMBL" id="JAVRRG010000063">
    <property type="protein sequence ID" value="KAK5092162.1"/>
    <property type="molecule type" value="Genomic_DNA"/>
</dbReference>
<dbReference type="Pfam" id="PF00443">
    <property type="entry name" value="UCH"/>
    <property type="match status" value="2"/>
</dbReference>